<keyword evidence="6 8" id="KW-0804">Transcription</keyword>
<dbReference type="GO" id="GO:0040029">
    <property type="term" value="P:epigenetic regulation of gene expression"/>
    <property type="evidence" value="ECO:0007669"/>
    <property type="project" value="EnsemblFungi"/>
</dbReference>
<feature type="binding site" evidence="11">
    <location>
        <position position="249"/>
    </location>
    <ligand>
        <name>a divalent metal cation</name>
        <dbReference type="ChEBI" id="CHEBI:60240"/>
    </ligand>
</feature>
<dbReference type="PRINTS" id="PR01271">
    <property type="entry name" value="HISDACETLASE"/>
</dbReference>
<evidence type="ECO:0000256" key="5">
    <source>
        <dbReference type="ARBA" id="ARBA00023015"/>
    </source>
</evidence>
<dbReference type="EMBL" id="KQ964643">
    <property type="protein sequence ID" value="KXN67343.1"/>
    <property type="molecule type" value="Genomic_DNA"/>
</dbReference>
<dbReference type="GO" id="GO:0045727">
    <property type="term" value="P:positive regulation of translation"/>
    <property type="evidence" value="ECO:0007669"/>
    <property type="project" value="EnsemblFungi"/>
</dbReference>
<dbReference type="STRING" id="796925.A0A137NWZ3"/>
<dbReference type="OMA" id="CYETSIC"/>
<dbReference type="GO" id="GO:0006355">
    <property type="term" value="P:regulation of DNA-templated transcription"/>
    <property type="evidence" value="ECO:0007669"/>
    <property type="project" value="EnsemblFungi"/>
</dbReference>
<evidence type="ECO:0000256" key="9">
    <source>
        <dbReference type="PIRSR" id="PIRSR037913-1"/>
    </source>
</evidence>
<feature type="binding site" evidence="10">
    <location>
        <position position="288"/>
    </location>
    <ligand>
        <name>substrate</name>
    </ligand>
</feature>
<feature type="binding site" evidence="11">
    <location>
        <position position="160"/>
    </location>
    <ligand>
        <name>a divalent metal cation</name>
        <dbReference type="ChEBI" id="CHEBI:60240"/>
    </ligand>
</feature>
<dbReference type="Proteomes" id="UP000070444">
    <property type="component" value="Unassembled WGS sequence"/>
</dbReference>
<feature type="binding site" evidence="11">
    <location>
        <position position="162"/>
    </location>
    <ligand>
        <name>a divalent metal cation</name>
        <dbReference type="ChEBI" id="CHEBI:60240"/>
    </ligand>
</feature>
<name>A0A137NWZ3_CONC2</name>
<feature type="domain" description="Histone deacetylase" evidence="13">
    <location>
        <begin position="33"/>
        <end position="302"/>
    </location>
</feature>
<comment type="catalytic activity">
    <reaction evidence="8">
        <text>N(6)-acetyl-L-lysyl-[histone] + H2O = L-lysyl-[histone] + acetate</text>
        <dbReference type="Rhea" id="RHEA:58196"/>
        <dbReference type="Rhea" id="RHEA-COMP:9845"/>
        <dbReference type="Rhea" id="RHEA-COMP:11338"/>
        <dbReference type="ChEBI" id="CHEBI:15377"/>
        <dbReference type="ChEBI" id="CHEBI:29969"/>
        <dbReference type="ChEBI" id="CHEBI:30089"/>
        <dbReference type="ChEBI" id="CHEBI:61930"/>
        <dbReference type="EC" id="3.5.1.98"/>
    </reaction>
</comment>
<feature type="active site" description="Proton acceptor" evidence="9">
    <location>
        <position position="125"/>
    </location>
</feature>
<gene>
    <name evidence="14" type="ORF">CONCODRAFT_80207</name>
</gene>
<dbReference type="InterPro" id="IPR023801">
    <property type="entry name" value="His_deacetylse_dom"/>
</dbReference>
<accession>A0A137NWZ3</accession>
<dbReference type="PRINTS" id="PR01270">
    <property type="entry name" value="HDASUPER"/>
</dbReference>
<evidence type="ECO:0000313" key="15">
    <source>
        <dbReference type="Proteomes" id="UP000070444"/>
    </source>
</evidence>
<keyword evidence="5 8" id="KW-0805">Transcription regulation</keyword>
<dbReference type="AlphaFoldDB" id="A0A137NWZ3"/>
<feature type="binding site" evidence="10">
    <location>
        <position position="133"/>
    </location>
    <ligand>
        <name>substrate</name>
    </ligand>
</feature>
<comment type="subcellular location">
    <subcellularLocation>
        <location evidence="1 8">Nucleus</location>
    </subcellularLocation>
</comment>
<dbReference type="SUPFAM" id="SSF52768">
    <property type="entry name" value="Arginase/deacetylase"/>
    <property type="match status" value="1"/>
</dbReference>
<dbReference type="GO" id="GO:0046872">
    <property type="term" value="F:metal ion binding"/>
    <property type="evidence" value="ECO:0007669"/>
    <property type="project" value="UniProtKB-KW"/>
</dbReference>
<dbReference type="GO" id="GO:0005737">
    <property type="term" value="C:cytoplasm"/>
    <property type="evidence" value="ECO:0007669"/>
    <property type="project" value="EnsemblFungi"/>
</dbReference>
<evidence type="ECO:0000256" key="8">
    <source>
        <dbReference type="PIRNR" id="PIRNR037913"/>
    </source>
</evidence>
<comment type="similarity">
    <text evidence="8">Belongs to the histone deacetylase family. HD Type 1 subfamily.</text>
</comment>
<dbReference type="PIRSF" id="PIRSF037913">
    <property type="entry name" value="His_deacetylse_1"/>
    <property type="match status" value="1"/>
</dbReference>
<evidence type="ECO:0000313" key="14">
    <source>
        <dbReference type="EMBL" id="KXN67343.1"/>
    </source>
</evidence>
<feature type="region of interest" description="Disordered" evidence="12">
    <location>
        <begin position="406"/>
        <end position="450"/>
    </location>
</feature>
<dbReference type="InterPro" id="IPR003084">
    <property type="entry name" value="HDAC_I/II"/>
</dbReference>
<evidence type="ECO:0000256" key="11">
    <source>
        <dbReference type="PIRSR" id="PIRSR037913-3"/>
    </source>
</evidence>
<keyword evidence="3 8" id="KW-0378">Hydrolase</keyword>
<keyword evidence="11" id="KW-0479">Metal-binding</keyword>
<evidence type="ECO:0000259" key="13">
    <source>
        <dbReference type="Pfam" id="PF00850"/>
    </source>
</evidence>
<dbReference type="GO" id="GO:0034967">
    <property type="term" value="C:Set3 complex"/>
    <property type="evidence" value="ECO:0007669"/>
    <property type="project" value="EnsemblFungi"/>
</dbReference>
<evidence type="ECO:0000256" key="1">
    <source>
        <dbReference type="ARBA" id="ARBA00004123"/>
    </source>
</evidence>
<dbReference type="GO" id="GO:0141221">
    <property type="term" value="F:histone deacetylase activity, hydrolytic mechanism"/>
    <property type="evidence" value="ECO:0007669"/>
    <property type="project" value="UniProtKB-EC"/>
</dbReference>
<dbReference type="PANTHER" id="PTHR10625:SF36">
    <property type="entry name" value="HISTONE DEACETYLASE 3"/>
    <property type="match status" value="1"/>
</dbReference>
<keyword evidence="15" id="KW-1185">Reference proteome</keyword>
<feature type="compositionally biased region" description="Acidic residues" evidence="12">
    <location>
        <begin position="414"/>
        <end position="450"/>
    </location>
</feature>
<reference evidence="14 15" key="1">
    <citation type="journal article" date="2015" name="Genome Biol. Evol.">
        <title>Phylogenomic analyses indicate that early fungi evolved digesting cell walls of algal ancestors of land plants.</title>
        <authorList>
            <person name="Chang Y."/>
            <person name="Wang S."/>
            <person name="Sekimoto S."/>
            <person name="Aerts A.L."/>
            <person name="Choi C."/>
            <person name="Clum A."/>
            <person name="LaButti K.M."/>
            <person name="Lindquist E.A."/>
            <person name="Yee Ngan C."/>
            <person name="Ohm R.A."/>
            <person name="Salamov A.A."/>
            <person name="Grigoriev I.V."/>
            <person name="Spatafora J.W."/>
            <person name="Berbee M.L."/>
        </authorList>
    </citation>
    <scope>NUCLEOTIDE SEQUENCE [LARGE SCALE GENOMIC DNA]</scope>
    <source>
        <strain evidence="14 15">NRRL 28638</strain>
    </source>
</reference>
<dbReference type="GO" id="GO:0070210">
    <property type="term" value="C:Rpd3L-Expanded complex"/>
    <property type="evidence" value="ECO:0007669"/>
    <property type="project" value="EnsemblFungi"/>
</dbReference>
<dbReference type="PANTHER" id="PTHR10625">
    <property type="entry name" value="HISTONE DEACETYLASE HDAC1-RELATED"/>
    <property type="match status" value="1"/>
</dbReference>
<dbReference type="Pfam" id="PF00850">
    <property type="entry name" value="Hist_deacetyl"/>
    <property type="match status" value="1"/>
</dbReference>
<keyword evidence="4 8" id="KW-0156">Chromatin regulator</keyword>
<evidence type="ECO:0000256" key="10">
    <source>
        <dbReference type="PIRSR" id="PIRSR037913-2"/>
    </source>
</evidence>
<evidence type="ECO:0000256" key="2">
    <source>
        <dbReference type="ARBA" id="ARBA00012111"/>
    </source>
</evidence>
<dbReference type="InterPro" id="IPR000286">
    <property type="entry name" value="HDACs"/>
</dbReference>
<protein>
    <recommendedName>
        <fullName evidence="2 8">Histone deacetylase</fullName>
        <ecNumber evidence="2 8">3.5.1.98</ecNumber>
    </recommendedName>
</protein>
<proteinExistence type="inferred from homology"/>
<dbReference type="InterPro" id="IPR037138">
    <property type="entry name" value="His_deacetylse_dom_sf"/>
</dbReference>
<dbReference type="Gene3D" id="3.40.800.20">
    <property type="entry name" value="Histone deacetylase domain"/>
    <property type="match status" value="1"/>
</dbReference>
<organism evidence="14 15">
    <name type="scientific">Conidiobolus coronatus (strain ATCC 28846 / CBS 209.66 / NRRL 28638)</name>
    <name type="common">Delacroixia coronata</name>
    <dbReference type="NCBI Taxonomy" id="796925"/>
    <lineage>
        <taxon>Eukaryota</taxon>
        <taxon>Fungi</taxon>
        <taxon>Fungi incertae sedis</taxon>
        <taxon>Zoopagomycota</taxon>
        <taxon>Entomophthoromycotina</taxon>
        <taxon>Entomophthoromycetes</taxon>
        <taxon>Entomophthorales</taxon>
        <taxon>Ancylistaceae</taxon>
        <taxon>Conidiobolus</taxon>
    </lineage>
</organism>
<evidence type="ECO:0000256" key="4">
    <source>
        <dbReference type="ARBA" id="ARBA00022853"/>
    </source>
</evidence>
<keyword evidence="7 8" id="KW-0539">Nucleus</keyword>
<dbReference type="GO" id="GO:0032874">
    <property type="term" value="P:positive regulation of stress-activated MAPK cascade"/>
    <property type="evidence" value="ECO:0007669"/>
    <property type="project" value="EnsemblFungi"/>
</dbReference>
<evidence type="ECO:0000256" key="3">
    <source>
        <dbReference type="ARBA" id="ARBA00022801"/>
    </source>
</evidence>
<dbReference type="GO" id="GO:0000792">
    <property type="term" value="C:heterochromatin"/>
    <property type="evidence" value="ECO:0007669"/>
    <property type="project" value="EnsemblFungi"/>
</dbReference>
<dbReference type="OrthoDB" id="1918432at2759"/>
<evidence type="ECO:0000256" key="12">
    <source>
        <dbReference type="SAM" id="MobiDB-lite"/>
    </source>
</evidence>
<sequence length="450" mass="51258">MDITNRRVAPHSKTRVAYYHNEEVGNFHYGETHPMKPHRLTLTNHLVLGYGLHKQMEMYQPRLATEEELLEFHILEKFNFGADCPIFDGMFDFCKLYTGASLEASRKLISGGCDIAINWSGGLHHAKKFEASGFCYVNDIVLAILQFLRYFPRVLYIDIDVHHGDGVQEAFYHTDRVMTVSFHKYNGVFFPGTGNLEEIGDKLGKYYSLNIPLKDGIDDASYVNLFQSIIGATMENFKPSAVVIQCGADSLGLDRLGCFNLSIVAHGQCVKFTKSFGLPTLVLGGGGYTIRNVSRCWAYETSIILDTDLPNKLPETPYKQFFGPDYTLHPKLIGRIDNANSQSYLRKIEIEALEKLRRLKGAPSVQMQEYPPDIQGFLDEYEGKSVDELEDYFSDLRMDRSTLAKRGKINSVDPDNEYFYDDDDNDHDEEDDFDDDNDNDGDYDDEMDTE</sequence>
<dbReference type="InterPro" id="IPR023696">
    <property type="entry name" value="Ureohydrolase_dom_sf"/>
</dbReference>
<dbReference type="GO" id="GO:0045835">
    <property type="term" value="P:negative regulation of meiotic nuclear division"/>
    <property type="evidence" value="ECO:0007669"/>
    <property type="project" value="EnsemblFungi"/>
</dbReference>
<evidence type="ECO:0000256" key="7">
    <source>
        <dbReference type="ARBA" id="ARBA00023242"/>
    </source>
</evidence>
<dbReference type="GO" id="GO:0034399">
    <property type="term" value="C:nuclear periphery"/>
    <property type="evidence" value="ECO:0007669"/>
    <property type="project" value="EnsemblFungi"/>
</dbReference>
<feature type="binding site" evidence="10">
    <location>
        <position position="83"/>
    </location>
    <ligand>
        <name>substrate</name>
    </ligand>
</feature>
<evidence type="ECO:0000256" key="6">
    <source>
        <dbReference type="ARBA" id="ARBA00023163"/>
    </source>
</evidence>
<dbReference type="EC" id="3.5.1.98" evidence="2 8"/>